<dbReference type="SUPFAM" id="SSF55729">
    <property type="entry name" value="Acyl-CoA N-acyltransferases (Nat)"/>
    <property type="match status" value="1"/>
</dbReference>
<dbReference type="EMBL" id="SGWQ01000004">
    <property type="protein sequence ID" value="RZS38965.1"/>
    <property type="molecule type" value="Genomic_DNA"/>
</dbReference>
<evidence type="ECO:0000313" key="2">
    <source>
        <dbReference type="EMBL" id="RZS38965.1"/>
    </source>
</evidence>
<dbReference type="InterPro" id="IPR016181">
    <property type="entry name" value="Acyl_CoA_acyltransferase"/>
</dbReference>
<dbReference type="Gene3D" id="3.40.630.30">
    <property type="match status" value="1"/>
</dbReference>
<dbReference type="GO" id="GO:0016747">
    <property type="term" value="F:acyltransferase activity, transferring groups other than amino-acyl groups"/>
    <property type="evidence" value="ECO:0007669"/>
    <property type="project" value="InterPro"/>
</dbReference>
<dbReference type="PROSITE" id="PS51186">
    <property type="entry name" value="GNAT"/>
    <property type="match status" value="1"/>
</dbReference>
<comment type="caution">
    <text evidence="2">The sequence shown here is derived from an EMBL/GenBank/DDBJ whole genome shotgun (WGS) entry which is preliminary data.</text>
</comment>
<keyword evidence="2" id="KW-0689">Ribosomal protein</keyword>
<feature type="domain" description="N-acetyltransferase" evidence="1">
    <location>
        <begin position="14"/>
        <end position="191"/>
    </location>
</feature>
<gene>
    <name evidence="2" type="ORF">EV193_104176</name>
</gene>
<organism evidence="2 3">
    <name type="scientific">Herbihabitans rhizosphaerae</name>
    <dbReference type="NCBI Taxonomy" id="1872711"/>
    <lineage>
        <taxon>Bacteria</taxon>
        <taxon>Bacillati</taxon>
        <taxon>Actinomycetota</taxon>
        <taxon>Actinomycetes</taxon>
        <taxon>Pseudonocardiales</taxon>
        <taxon>Pseudonocardiaceae</taxon>
        <taxon>Herbihabitans</taxon>
    </lineage>
</organism>
<accession>A0A4Q7KQY9</accession>
<evidence type="ECO:0000313" key="3">
    <source>
        <dbReference type="Proteomes" id="UP000294257"/>
    </source>
</evidence>
<dbReference type="Proteomes" id="UP000294257">
    <property type="component" value="Unassembled WGS sequence"/>
</dbReference>
<reference evidence="2 3" key="1">
    <citation type="submission" date="2019-02" db="EMBL/GenBank/DDBJ databases">
        <title>Genomic Encyclopedia of Type Strains, Phase IV (KMG-IV): sequencing the most valuable type-strain genomes for metagenomic binning, comparative biology and taxonomic classification.</title>
        <authorList>
            <person name="Goeker M."/>
        </authorList>
    </citation>
    <scope>NUCLEOTIDE SEQUENCE [LARGE SCALE GENOMIC DNA]</scope>
    <source>
        <strain evidence="2 3">DSM 101727</strain>
    </source>
</reference>
<name>A0A4Q7KQY9_9PSEU</name>
<sequence length="197" mass="22670">MIPPVTALHSSRVARFETLTQEALRARLNEALALYVSAMRYPRGTVEQRAPMWLAHMLRDDWRCVAAFDQQDRLAGIAYGYKGTPGQWWHDQIVRGITEQGRSDLAETWLTDYFELTELHVRPTEQGRGIGERMLRILLTDTGMSRVLLSTPEGPSRAWRLYRRLGFTDVLRDYRFVGDPRPFGVLGRDLPLDPPTE</sequence>
<proteinExistence type="predicted"/>
<dbReference type="RefSeq" id="WP_130344565.1">
    <property type="nucleotide sequence ID" value="NZ_SGWQ01000004.1"/>
</dbReference>
<dbReference type="OrthoDB" id="3692150at2"/>
<dbReference type="AlphaFoldDB" id="A0A4Q7KQY9"/>
<keyword evidence="2" id="KW-0687">Ribonucleoprotein</keyword>
<evidence type="ECO:0000259" key="1">
    <source>
        <dbReference type="PROSITE" id="PS51186"/>
    </source>
</evidence>
<dbReference type="InterPro" id="IPR000182">
    <property type="entry name" value="GNAT_dom"/>
</dbReference>
<keyword evidence="3" id="KW-1185">Reference proteome</keyword>
<dbReference type="Pfam" id="PF13508">
    <property type="entry name" value="Acetyltransf_7"/>
    <property type="match status" value="1"/>
</dbReference>
<protein>
    <submittedName>
        <fullName evidence="2">Ribosomal protein S18 acetylase RimI-like enzyme</fullName>
    </submittedName>
</protein>
<dbReference type="GO" id="GO:0005840">
    <property type="term" value="C:ribosome"/>
    <property type="evidence" value="ECO:0007669"/>
    <property type="project" value="UniProtKB-KW"/>
</dbReference>